<keyword evidence="4" id="KW-1185">Reference proteome</keyword>
<gene>
    <name evidence="3" type="ORF">C8R41DRAFT_833657</name>
</gene>
<dbReference type="Proteomes" id="UP001150217">
    <property type="component" value="Unassembled WGS sequence"/>
</dbReference>
<organism evidence="3 4">
    <name type="scientific">Lentinula lateritia</name>
    <dbReference type="NCBI Taxonomy" id="40482"/>
    <lineage>
        <taxon>Eukaryota</taxon>
        <taxon>Fungi</taxon>
        <taxon>Dikarya</taxon>
        <taxon>Basidiomycota</taxon>
        <taxon>Agaricomycotina</taxon>
        <taxon>Agaricomycetes</taxon>
        <taxon>Agaricomycetidae</taxon>
        <taxon>Agaricales</taxon>
        <taxon>Marasmiineae</taxon>
        <taxon>Omphalotaceae</taxon>
        <taxon>Lentinula</taxon>
    </lineage>
</organism>
<protein>
    <recommendedName>
        <fullName evidence="2">DUF6533 domain-containing protein</fullName>
    </recommendedName>
</protein>
<evidence type="ECO:0000313" key="4">
    <source>
        <dbReference type="Proteomes" id="UP001150217"/>
    </source>
</evidence>
<evidence type="ECO:0000256" key="1">
    <source>
        <dbReference type="SAM" id="Phobius"/>
    </source>
</evidence>
<sequence>MDSNTLKEELQLKIITYVTISFLALLIYDWFISLSREVIRVWQSRWSLVKVLYLYTRYAPFIVMAISAQERVSSTCNKMTFTTIFAGFTIGISELILMLRTYSIYNKSRRVLTIFGLSWVVISAACVWAVIRFTASIPASEGTGSSSSCFLPSESNVVLVCYISLLAGEWVVTLLTIWKTFDLYHKSGFHFSQVVSMVYCEGLFYYLLILPFTIANVAVLFSATAGFLALLDAPLTVMHSILCCRLVLHVRDVSKHRMEDDDGDDEDDVLPTFIIVTVMEPYMSKQPQQHYL</sequence>
<feature type="transmembrane region" description="Helical" evidence="1">
    <location>
        <begin position="80"/>
        <end position="99"/>
    </location>
</feature>
<keyword evidence="1" id="KW-1133">Transmembrane helix</keyword>
<feature type="transmembrane region" description="Helical" evidence="1">
    <location>
        <begin position="51"/>
        <end position="68"/>
    </location>
</feature>
<feature type="transmembrane region" description="Helical" evidence="1">
    <location>
        <begin position="157"/>
        <end position="178"/>
    </location>
</feature>
<feature type="transmembrane region" description="Helical" evidence="1">
    <location>
        <begin position="111"/>
        <end position="131"/>
    </location>
</feature>
<name>A0ABQ8VH12_9AGAR</name>
<feature type="transmembrane region" description="Helical" evidence="1">
    <location>
        <begin position="198"/>
        <end position="221"/>
    </location>
</feature>
<proteinExistence type="predicted"/>
<evidence type="ECO:0000313" key="3">
    <source>
        <dbReference type="EMBL" id="KAJ4491681.1"/>
    </source>
</evidence>
<comment type="caution">
    <text evidence="3">The sequence shown here is derived from an EMBL/GenBank/DDBJ whole genome shotgun (WGS) entry which is preliminary data.</text>
</comment>
<keyword evidence="1" id="KW-0472">Membrane</keyword>
<dbReference type="InterPro" id="IPR045340">
    <property type="entry name" value="DUF6533"/>
</dbReference>
<accession>A0ABQ8VH12</accession>
<feature type="domain" description="DUF6533" evidence="2">
    <location>
        <begin position="17"/>
        <end position="62"/>
    </location>
</feature>
<keyword evidence="1" id="KW-0812">Transmembrane</keyword>
<evidence type="ECO:0000259" key="2">
    <source>
        <dbReference type="Pfam" id="PF20151"/>
    </source>
</evidence>
<feature type="transmembrane region" description="Helical" evidence="1">
    <location>
        <begin position="227"/>
        <end position="248"/>
    </location>
</feature>
<dbReference type="Pfam" id="PF20151">
    <property type="entry name" value="DUF6533"/>
    <property type="match status" value="1"/>
</dbReference>
<feature type="transmembrane region" description="Helical" evidence="1">
    <location>
        <begin position="12"/>
        <end position="31"/>
    </location>
</feature>
<reference evidence="3" key="1">
    <citation type="submission" date="2022-08" db="EMBL/GenBank/DDBJ databases">
        <title>A Global Phylogenomic Analysis of the Shiitake Genus Lentinula.</title>
        <authorList>
            <consortium name="DOE Joint Genome Institute"/>
            <person name="Sierra-Patev S."/>
            <person name="Min B."/>
            <person name="Naranjo-Ortiz M."/>
            <person name="Looney B."/>
            <person name="Konkel Z."/>
            <person name="Slot J.C."/>
            <person name="Sakamoto Y."/>
            <person name="Steenwyk J.L."/>
            <person name="Rokas A."/>
            <person name="Carro J."/>
            <person name="Camarero S."/>
            <person name="Ferreira P."/>
            <person name="Molpeceres G."/>
            <person name="Ruiz-Duenas F.J."/>
            <person name="Serrano A."/>
            <person name="Henrissat B."/>
            <person name="Drula E."/>
            <person name="Hughes K.W."/>
            <person name="Mata J.L."/>
            <person name="Ishikawa N.K."/>
            <person name="Vargas-Isla R."/>
            <person name="Ushijima S."/>
            <person name="Smith C.A."/>
            <person name="Ahrendt S."/>
            <person name="Andreopoulos W."/>
            <person name="He G."/>
            <person name="Labutti K."/>
            <person name="Lipzen A."/>
            <person name="Ng V."/>
            <person name="Riley R."/>
            <person name="Sandor L."/>
            <person name="Barry K."/>
            <person name="Martinez A.T."/>
            <person name="Xiao Y."/>
            <person name="Gibbons J.G."/>
            <person name="Terashima K."/>
            <person name="Grigoriev I.V."/>
            <person name="Hibbett D.S."/>
        </authorList>
    </citation>
    <scope>NUCLEOTIDE SEQUENCE</scope>
    <source>
        <strain evidence="3">RHP3577 ss4</strain>
    </source>
</reference>
<dbReference type="EMBL" id="JANVFT010000041">
    <property type="protein sequence ID" value="KAJ4491681.1"/>
    <property type="molecule type" value="Genomic_DNA"/>
</dbReference>